<accession>A0A8K0EW69</accession>
<dbReference type="InterPro" id="IPR002172">
    <property type="entry name" value="LDrepeatLR_classA_rpt"/>
</dbReference>
<dbReference type="SUPFAM" id="SSF49785">
    <property type="entry name" value="Galactose-binding domain-like"/>
    <property type="match status" value="1"/>
</dbReference>
<sequence length="642" mass="68461">MWRHQLQIVVGFLIVSSKFVKATSFIGDMQACESGWTEYRGACFKLFAADPVMMGSAQGYCGDSDAAVVQPKTFGIQALVHGMMIGHPEDDYWMSMIHNINAGGWLFMDGTRISDCDWTNWGPASNGEASSSDAADGEQCAIMAGATGWAWEDSSCISLGSYICQSGDVTGTSDGSCGTATENNSPCPSGWTVGPGDLCYKVSATVATFADAEADCASQGGRLAAPYDERTHQFIAGMAMLVNPNSDHWIGIVKNQGAFIGVEEIDFSDGQPMGVCEYQNFKPDHPGEGSCCGFMDSTDGYQWGFGGQAGPDTELHYVCQTGTDYVCSVTEAAAAGCPVTEFTCPCPVPGGCCIIDDWVCDDFDDCMDNSDEALCQIEGEGDWIDVRNYWVLEWIGTDPGSAVVDTFRHTIWNAGGQDQYFNNWYIIMDFQVPHTIQHVRIINYGDLIHDVEAFRLDASPSAEPYQWDTVYSNGDVGVSHSIPQVFSGFSGSGRYWRFTCTKTYEGWQPWVKDLKFHGYVFIAETTTSSVPTTTPTPAATTTMAAATTATTAALPMQTTSTSWATSGTVDVTTERDNSTSPPLTSATQRMGEGGSAAANTGGASGGAVAGGVVGTLAVVGVGGAVAGYLLYKKKRTVVEPKA</sequence>
<evidence type="ECO:0000259" key="6">
    <source>
        <dbReference type="PROSITE" id="PS50041"/>
    </source>
</evidence>
<evidence type="ECO:0000313" key="7">
    <source>
        <dbReference type="EMBL" id="CAH1265499.1"/>
    </source>
</evidence>
<dbReference type="InterPro" id="IPR018378">
    <property type="entry name" value="C-type_lectin_CS"/>
</dbReference>
<dbReference type="Gene3D" id="4.10.400.10">
    <property type="entry name" value="Low-density Lipoprotein Receptor"/>
    <property type="match status" value="1"/>
</dbReference>
<dbReference type="SUPFAM" id="SSF57424">
    <property type="entry name" value="LDL receptor-like module"/>
    <property type="match status" value="1"/>
</dbReference>
<dbReference type="PANTHER" id="PTHR22801">
    <property type="entry name" value="LITHOSTATHINE"/>
    <property type="match status" value="1"/>
</dbReference>
<gene>
    <name evidence="7" type="primary">MRC1</name>
    <name evidence="7" type="ORF">BLAG_LOCUS19464</name>
</gene>
<dbReference type="PANTHER" id="PTHR22801:SF63">
    <property type="entry name" value="C-TYPE LECTIN DOMAIN-CONTAINING PROTEIN"/>
    <property type="match status" value="1"/>
</dbReference>
<dbReference type="PROSITE" id="PS50068">
    <property type="entry name" value="LDLRA_2"/>
    <property type="match status" value="1"/>
</dbReference>
<evidence type="ECO:0000313" key="8">
    <source>
        <dbReference type="Proteomes" id="UP000838412"/>
    </source>
</evidence>
<dbReference type="InterPro" id="IPR001304">
    <property type="entry name" value="C-type_lectin-like"/>
</dbReference>
<dbReference type="Pfam" id="PF00059">
    <property type="entry name" value="Lectin_C"/>
    <property type="match status" value="2"/>
</dbReference>
<keyword evidence="4" id="KW-0812">Transmembrane</keyword>
<dbReference type="Gene3D" id="3.10.100.10">
    <property type="entry name" value="Mannose-Binding Protein A, subunit A"/>
    <property type="match status" value="2"/>
</dbReference>
<protein>
    <submittedName>
        <fullName evidence="7">MRC1 protein</fullName>
    </submittedName>
</protein>
<proteinExistence type="predicted"/>
<feature type="signal peptide" evidence="5">
    <location>
        <begin position="1"/>
        <end position="22"/>
    </location>
</feature>
<evidence type="ECO:0000256" key="2">
    <source>
        <dbReference type="PROSITE-ProRule" id="PRU00124"/>
    </source>
</evidence>
<dbReference type="EMBL" id="OV696690">
    <property type="protein sequence ID" value="CAH1265499.1"/>
    <property type="molecule type" value="Genomic_DNA"/>
</dbReference>
<feature type="disulfide bond" evidence="2">
    <location>
        <begin position="360"/>
        <end position="375"/>
    </location>
</feature>
<dbReference type="OrthoDB" id="5877743at2759"/>
<keyword evidence="4" id="KW-0472">Membrane</keyword>
<feature type="domain" description="C-type lectin" evidence="6">
    <location>
        <begin position="195"/>
        <end position="303"/>
    </location>
</feature>
<reference evidence="7" key="1">
    <citation type="submission" date="2022-01" db="EMBL/GenBank/DDBJ databases">
        <authorList>
            <person name="Braso-Vives M."/>
        </authorList>
    </citation>
    <scope>NUCLEOTIDE SEQUENCE</scope>
</reference>
<dbReference type="Proteomes" id="UP000838412">
    <property type="component" value="Chromosome 5"/>
</dbReference>
<dbReference type="InterPro" id="IPR050801">
    <property type="entry name" value="Ca-Dep_Lectins_ImmuneDev"/>
</dbReference>
<dbReference type="CDD" id="cd00037">
    <property type="entry name" value="CLECT"/>
    <property type="match status" value="2"/>
</dbReference>
<feature type="chain" id="PRO_5035442193" evidence="5">
    <location>
        <begin position="23"/>
        <end position="642"/>
    </location>
</feature>
<keyword evidence="8" id="KW-1185">Reference proteome</keyword>
<name>A0A8K0EW69_BRALA</name>
<dbReference type="InterPro" id="IPR023415">
    <property type="entry name" value="LDLR_class-A_CS"/>
</dbReference>
<dbReference type="InterPro" id="IPR036055">
    <property type="entry name" value="LDL_receptor-like_sf"/>
</dbReference>
<feature type="compositionally biased region" description="Polar residues" evidence="3">
    <location>
        <begin position="578"/>
        <end position="588"/>
    </location>
</feature>
<feature type="transmembrane region" description="Helical" evidence="4">
    <location>
        <begin position="607"/>
        <end position="631"/>
    </location>
</feature>
<dbReference type="PROSITE" id="PS50041">
    <property type="entry name" value="C_TYPE_LECTIN_2"/>
    <property type="match status" value="2"/>
</dbReference>
<dbReference type="Gene3D" id="2.60.120.260">
    <property type="entry name" value="Galactose-binding domain-like"/>
    <property type="match status" value="1"/>
</dbReference>
<dbReference type="PROSITE" id="PS01209">
    <property type="entry name" value="LDLRA_1"/>
    <property type="match status" value="1"/>
</dbReference>
<evidence type="ECO:0000256" key="5">
    <source>
        <dbReference type="SAM" id="SignalP"/>
    </source>
</evidence>
<feature type="domain" description="C-type lectin" evidence="6">
    <location>
        <begin position="39"/>
        <end position="165"/>
    </location>
</feature>
<dbReference type="SUPFAM" id="SSF56436">
    <property type="entry name" value="C-type lectin-like"/>
    <property type="match status" value="2"/>
</dbReference>
<dbReference type="InterPro" id="IPR016187">
    <property type="entry name" value="CTDL_fold"/>
</dbReference>
<dbReference type="SMART" id="SM00034">
    <property type="entry name" value="CLECT"/>
    <property type="match status" value="2"/>
</dbReference>
<evidence type="ECO:0000256" key="1">
    <source>
        <dbReference type="ARBA" id="ARBA00023157"/>
    </source>
</evidence>
<comment type="caution">
    <text evidence="2">Lacks conserved residue(s) required for the propagation of feature annotation.</text>
</comment>
<dbReference type="InterPro" id="IPR016186">
    <property type="entry name" value="C-type_lectin-like/link_sf"/>
</dbReference>
<dbReference type="SMART" id="SM00192">
    <property type="entry name" value="LDLa"/>
    <property type="match status" value="1"/>
</dbReference>
<evidence type="ECO:0000256" key="4">
    <source>
        <dbReference type="SAM" id="Phobius"/>
    </source>
</evidence>
<feature type="region of interest" description="Disordered" evidence="3">
    <location>
        <begin position="563"/>
        <end position="601"/>
    </location>
</feature>
<dbReference type="InterPro" id="IPR008979">
    <property type="entry name" value="Galactose-bd-like_sf"/>
</dbReference>
<organism evidence="7 8">
    <name type="scientific">Branchiostoma lanceolatum</name>
    <name type="common">Common lancelet</name>
    <name type="synonym">Amphioxus lanceolatum</name>
    <dbReference type="NCBI Taxonomy" id="7740"/>
    <lineage>
        <taxon>Eukaryota</taxon>
        <taxon>Metazoa</taxon>
        <taxon>Chordata</taxon>
        <taxon>Cephalochordata</taxon>
        <taxon>Leptocardii</taxon>
        <taxon>Amphioxiformes</taxon>
        <taxon>Branchiostomatidae</taxon>
        <taxon>Branchiostoma</taxon>
    </lineage>
</organism>
<dbReference type="AlphaFoldDB" id="A0A8K0EW69"/>
<keyword evidence="5" id="KW-0732">Signal</keyword>
<evidence type="ECO:0000256" key="3">
    <source>
        <dbReference type="SAM" id="MobiDB-lite"/>
    </source>
</evidence>
<keyword evidence="4" id="KW-1133">Transmembrane helix</keyword>
<keyword evidence="1 2" id="KW-1015">Disulfide bond</keyword>
<dbReference type="PROSITE" id="PS00615">
    <property type="entry name" value="C_TYPE_LECTIN_1"/>
    <property type="match status" value="1"/>
</dbReference>